<dbReference type="OrthoDB" id="5394106at2759"/>
<keyword evidence="14" id="KW-1185">Reference proteome</keyword>
<name>A0A395I079_ASPHC</name>
<evidence type="ECO:0000256" key="8">
    <source>
        <dbReference type="ARBA" id="ARBA00023328"/>
    </source>
</evidence>
<dbReference type="GO" id="GO:0000779">
    <property type="term" value="C:condensed chromosome, centromeric region"/>
    <property type="evidence" value="ECO:0007669"/>
    <property type="project" value="UniProtKB-ARBA"/>
</dbReference>
<evidence type="ECO:0000256" key="10">
    <source>
        <dbReference type="SAM" id="MobiDB-lite"/>
    </source>
</evidence>
<evidence type="ECO:0000256" key="5">
    <source>
        <dbReference type="ARBA" id="ARBA00022829"/>
    </source>
</evidence>
<dbReference type="Proteomes" id="UP000248961">
    <property type="component" value="Unassembled WGS sequence"/>
</dbReference>
<gene>
    <name evidence="13" type="ORF">BO97DRAFT_477101</name>
</gene>
<feature type="region of interest" description="Disordered" evidence="10">
    <location>
        <begin position="478"/>
        <end position="598"/>
    </location>
</feature>
<keyword evidence="7" id="KW-0131">Cell cycle</keyword>
<keyword evidence="4" id="KW-0132">Cell division</keyword>
<dbReference type="GO" id="GO:0045132">
    <property type="term" value="P:meiotic chromosome segregation"/>
    <property type="evidence" value="ECO:0007669"/>
    <property type="project" value="InterPro"/>
</dbReference>
<organism evidence="13 14">
    <name type="scientific">Aspergillus homomorphus (strain CBS 101889)</name>
    <dbReference type="NCBI Taxonomy" id="1450537"/>
    <lineage>
        <taxon>Eukaryota</taxon>
        <taxon>Fungi</taxon>
        <taxon>Dikarya</taxon>
        <taxon>Ascomycota</taxon>
        <taxon>Pezizomycotina</taxon>
        <taxon>Eurotiomycetes</taxon>
        <taxon>Eurotiomycetidae</taxon>
        <taxon>Eurotiales</taxon>
        <taxon>Aspergillaceae</taxon>
        <taxon>Aspergillus</taxon>
        <taxon>Aspergillus subgen. Circumdati</taxon>
    </lineage>
</organism>
<dbReference type="RefSeq" id="XP_025552755.1">
    <property type="nucleotide sequence ID" value="XM_025700525.1"/>
</dbReference>
<feature type="compositionally biased region" description="Polar residues" evidence="10">
    <location>
        <begin position="512"/>
        <end position="541"/>
    </location>
</feature>
<dbReference type="EMBL" id="KZ824278">
    <property type="protein sequence ID" value="RAL13601.1"/>
    <property type="molecule type" value="Genomic_DNA"/>
</dbReference>
<keyword evidence="3" id="KW-0158">Chromosome</keyword>
<keyword evidence="5" id="KW-0159">Chromosome partition</keyword>
<evidence type="ECO:0000313" key="14">
    <source>
        <dbReference type="Proteomes" id="UP000248961"/>
    </source>
</evidence>
<dbReference type="GeneID" id="37204814"/>
<dbReference type="Pfam" id="PF07557">
    <property type="entry name" value="Shugoshin_C"/>
    <property type="match status" value="1"/>
</dbReference>
<dbReference type="GO" id="GO:0051301">
    <property type="term" value="P:cell division"/>
    <property type="evidence" value="ECO:0007669"/>
    <property type="project" value="UniProtKB-KW"/>
</dbReference>
<feature type="region of interest" description="Disordered" evidence="10">
    <location>
        <begin position="617"/>
        <end position="717"/>
    </location>
</feature>
<evidence type="ECO:0000256" key="7">
    <source>
        <dbReference type="ARBA" id="ARBA00023306"/>
    </source>
</evidence>
<feature type="compositionally biased region" description="Polar residues" evidence="10">
    <location>
        <begin position="578"/>
        <end position="589"/>
    </location>
</feature>
<reference evidence="13 14" key="1">
    <citation type="submission" date="2018-02" db="EMBL/GenBank/DDBJ databases">
        <title>The genomes of Aspergillus section Nigri reveals drivers in fungal speciation.</title>
        <authorList>
            <consortium name="DOE Joint Genome Institute"/>
            <person name="Vesth T.C."/>
            <person name="Nybo J."/>
            <person name="Theobald S."/>
            <person name="Brandl J."/>
            <person name="Frisvad J.C."/>
            <person name="Nielsen K.F."/>
            <person name="Lyhne E.K."/>
            <person name="Kogle M.E."/>
            <person name="Kuo A."/>
            <person name="Riley R."/>
            <person name="Clum A."/>
            <person name="Nolan M."/>
            <person name="Lipzen A."/>
            <person name="Salamov A."/>
            <person name="Henrissat B."/>
            <person name="Wiebenga A."/>
            <person name="De vries R.P."/>
            <person name="Grigoriev I.V."/>
            <person name="Mortensen U.H."/>
            <person name="Andersen M.R."/>
            <person name="Baker S.E."/>
        </authorList>
    </citation>
    <scope>NUCLEOTIDE SEQUENCE [LARGE SCALE GENOMIC DNA]</scope>
    <source>
        <strain evidence="13 14">CBS 101889</strain>
    </source>
</reference>
<evidence type="ECO:0000256" key="9">
    <source>
        <dbReference type="SAM" id="Coils"/>
    </source>
</evidence>
<evidence type="ECO:0000259" key="12">
    <source>
        <dbReference type="Pfam" id="PF07558"/>
    </source>
</evidence>
<dbReference type="InterPro" id="IPR011516">
    <property type="entry name" value="Shugoshin_N"/>
</dbReference>
<evidence type="ECO:0000256" key="3">
    <source>
        <dbReference type="ARBA" id="ARBA00022454"/>
    </source>
</evidence>
<comment type="subcellular location">
    <subcellularLocation>
        <location evidence="1">Chromosome</location>
        <location evidence="1">Centromere</location>
    </subcellularLocation>
</comment>
<dbReference type="InterPro" id="IPR011515">
    <property type="entry name" value="Shugoshin_C"/>
</dbReference>
<evidence type="ECO:0000256" key="2">
    <source>
        <dbReference type="ARBA" id="ARBA00010845"/>
    </source>
</evidence>
<evidence type="ECO:0000313" key="13">
    <source>
        <dbReference type="EMBL" id="RAL13601.1"/>
    </source>
</evidence>
<proteinExistence type="inferred from homology"/>
<evidence type="ECO:0008006" key="15">
    <source>
        <dbReference type="Google" id="ProtNLM"/>
    </source>
</evidence>
<dbReference type="Pfam" id="PF07558">
    <property type="entry name" value="Shugoshin_N"/>
    <property type="match status" value="1"/>
</dbReference>
<evidence type="ECO:0000259" key="11">
    <source>
        <dbReference type="Pfam" id="PF07557"/>
    </source>
</evidence>
<dbReference type="VEuPathDB" id="FungiDB:BO97DRAFT_477101"/>
<feature type="domain" description="Shugoshin C-terminal" evidence="11">
    <location>
        <begin position="448"/>
        <end position="471"/>
    </location>
</feature>
<protein>
    <recommendedName>
        <fullName evidence="15">Shugoshin</fullName>
    </recommendedName>
</protein>
<feature type="coiled-coil region" evidence="9">
    <location>
        <begin position="39"/>
        <end position="73"/>
    </location>
</feature>
<dbReference type="GO" id="GO:0005634">
    <property type="term" value="C:nucleus"/>
    <property type="evidence" value="ECO:0007669"/>
    <property type="project" value="InterPro"/>
</dbReference>
<comment type="similarity">
    <text evidence="2">Belongs to the shugoshin family.</text>
</comment>
<accession>A0A395I079</accession>
<keyword evidence="8" id="KW-0137">Centromere</keyword>
<dbReference type="AlphaFoldDB" id="A0A395I079"/>
<evidence type="ECO:0000256" key="4">
    <source>
        <dbReference type="ARBA" id="ARBA00022618"/>
    </source>
</evidence>
<evidence type="ECO:0000256" key="6">
    <source>
        <dbReference type="ARBA" id="ARBA00023054"/>
    </source>
</evidence>
<sequence length="717" mass="78631">MARLNESTAPTESIEALKRRFVRQNREIARVNSIQSLRIRSLESEISQLLAENVSLREQAIALSQELERYQAVKLLQEGVYDIKSRLDVKLTEFNNLVAELGELPRNYRKKNTAAPITSSTQSVLDWERKTAENELSLAPDEDGKLPVILEDKYYPRKTLEAQDIQGLLDSDCNVSQSPAFNDPSSVDTNNDVTGCSPNSNKHIGVDETSQNYRHGNDADILQPRAPGHGENSYQHDVTSLQSHAVACDADHVQVIRSHGPSLGEKRKFSAEIDDRYGVLLDENDDFEFRQTRSPSNTAELTEPACGGKLPFKKDAHQHKESKKNLKQARRKILEQKSTNFSINSPKQAYNNIPDGVLSPQGDSFATVADGKGHETSPATATLFTQDGTNSTLMHHDPGTSRKADEGNINTVRESEALGFPSKDEQSEPPISGTIERHAVAYGVGGSSRPTRRQRAVVSYAEPNLRDKMRRPTNELVAAVGDQTRRTSGTANISASTKEDEDTCGRRKSDAMKSQVTGVGSKSSPSLPLNFATESPSQSMKMVSHRKRKASLASNYDHAVARQAADASGEHPDDSLTGVDQQPEAQNIATPPKDHSNEYFDTRAATNSTTKTVLGACQLQQSTPRQPKRRSSSLKPSEQAMNKPGEGVYADRICADITPTRSRISPPTPHELLGQPGQDGRASTEIGRVPSATSVPTDPRQIGRSLRAAARRKSMML</sequence>
<feature type="compositionally biased region" description="Polar residues" evidence="10">
    <location>
        <begin position="486"/>
        <end position="496"/>
    </location>
</feature>
<evidence type="ECO:0000256" key="1">
    <source>
        <dbReference type="ARBA" id="ARBA00004584"/>
    </source>
</evidence>
<keyword evidence="6 9" id="KW-0175">Coiled coil</keyword>
<feature type="domain" description="Shugoshin N-terminal coiled-coil" evidence="12">
    <location>
        <begin position="17"/>
        <end position="61"/>
    </location>
</feature>